<accession>A0A4P7BV49</accession>
<dbReference type="EMBL" id="CP038033">
    <property type="protein sequence ID" value="QBQ53741.1"/>
    <property type="molecule type" value="Genomic_DNA"/>
</dbReference>
<dbReference type="GO" id="GO:0003824">
    <property type="term" value="F:catalytic activity"/>
    <property type="evidence" value="ECO:0007669"/>
    <property type="project" value="InterPro"/>
</dbReference>
<dbReference type="PROSITE" id="PS51084">
    <property type="entry name" value="HIT_2"/>
    <property type="match status" value="1"/>
</dbReference>
<evidence type="ECO:0000256" key="2">
    <source>
        <dbReference type="PIRSR" id="PIRSR601310-3"/>
    </source>
</evidence>
<evidence type="ECO:0000259" key="4">
    <source>
        <dbReference type="PROSITE" id="PS51084"/>
    </source>
</evidence>
<dbReference type="InterPro" id="IPR036265">
    <property type="entry name" value="HIT-like_sf"/>
</dbReference>
<evidence type="ECO:0000256" key="1">
    <source>
        <dbReference type="PIRSR" id="PIRSR601310-1"/>
    </source>
</evidence>
<keyword evidence="6" id="KW-1185">Reference proteome</keyword>
<dbReference type="Proteomes" id="UP000294325">
    <property type="component" value="Chromosome"/>
</dbReference>
<proteinExistence type="predicted"/>
<dbReference type="CDD" id="cd01276">
    <property type="entry name" value="PKCI_related"/>
    <property type="match status" value="1"/>
</dbReference>
<dbReference type="InterPro" id="IPR001310">
    <property type="entry name" value="Histidine_triad_HIT"/>
</dbReference>
<protein>
    <submittedName>
        <fullName evidence="5">Histidine triad nucleotide-binding protein</fullName>
    </submittedName>
</protein>
<sequence>MTMDNTDCIFCKIVDGKIPATRVYEDDQVIAFKDIRPKAEVHLLLVPRTHIPSLNELEVKHEGLISHMLLLLPHLAHRQGLPTGFRTIINTGPGGGQEVDHLHIHLLGGNRLPGF</sequence>
<dbReference type="AlphaFoldDB" id="A0A4P7BV49"/>
<feature type="active site" description="Tele-AMP-histidine intermediate" evidence="1">
    <location>
        <position position="103"/>
    </location>
</feature>
<dbReference type="InterPro" id="IPR011146">
    <property type="entry name" value="HIT-like"/>
</dbReference>
<feature type="short sequence motif" description="Histidine triad motif" evidence="2 3">
    <location>
        <begin position="101"/>
        <end position="105"/>
    </location>
</feature>
<gene>
    <name evidence="5" type="ORF">E3U44_03855</name>
</gene>
<organism evidence="5 6">
    <name type="scientific">Nitrosococcus wardiae</name>
    <dbReference type="NCBI Taxonomy" id="1814290"/>
    <lineage>
        <taxon>Bacteria</taxon>
        <taxon>Pseudomonadati</taxon>
        <taxon>Pseudomonadota</taxon>
        <taxon>Gammaproteobacteria</taxon>
        <taxon>Chromatiales</taxon>
        <taxon>Chromatiaceae</taxon>
        <taxon>Nitrosococcus</taxon>
    </lineage>
</organism>
<dbReference type="InterPro" id="IPR019808">
    <property type="entry name" value="Histidine_triad_CS"/>
</dbReference>
<feature type="domain" description="HIT" evidence="4">
    <location>
        <begin position="9"/>
        <end position="115"/>
    </location>
</feature>
<dbReference type="PRINTS" id="PR00332">
    <property type="entry name" value="HISTRIAD"/>
</dbReference>
<name>A0A4P7BV49_9GAMM</name>
<dbReference type="PANTHER" id="PTHR23089">
    <property type="entry name" value="HISTIDINE TRIAD HIT PROTEIN"/>
    <property type="match status" value="1"/>
</dbReference>
<evidence type="ECO:0000256" key="3">
    <source>
        <dbReference type="PROSITE-ProRule" id="PRU00464"/>
    </source>
</evidence>
<dbReference type="KEGG" id="nwr:E3U44_03855"/>
<dbReference type="OrthoDB" id="9784774at2"/>
<dbReference type="Gene3D" id="3.30.428.10">
    <property type="entry name" value="HIT-like"/>
    <property type="match status" value="1"/>
</dbReference>
<dbReference type="SUPFAM" id="SSF54197">
    <property type="entry name" value="HIT-like"/>
    <property type="match status" value="1"/>
</dbReference>
<reference evidence="5 6" key="1">
    <citation type="submission" date="2019-03" db="EMBL/GenBank/DDBJ databases">
        <title>The genome sequence of Nitrosococcus wardiae strain D1FHST reveals the archetypal metabolic capacity of ammonia-oxidizing Gammaproteobacteria.</title>
        <authorList>
            <person name="Wang L."/>
            <person name="Lim C.K."/>
            <person name="Hanson T.E."/>
            <person name="Dang H."/>
            <person name="Klotz M.G."/>
        </authorList>
    </citation>
    <scope>NUCLEOTIDE SEQUENCE [LARGE SCALE GENOMIC DNA]</scope>
    <source>
        <strain evidence="5 6">D1FHS</strain>
    </source>
</reference>
<evidence type="ECO:0000313" key="6">
    <source>
        <dbReference type="Proteomes" id="UP000294325"/>
    </source>
</evidence>
<dbReference type="PROSITE" id="PS00892">
    <property type="entry name" value="HIT_1"/>
    <property type="match status" value="1"/>
</dbReference>
<evidence type="ECO:0000313" key="5">
    <source>
        <dbReference type="EMBL" id="QBQ53741.1"/>
    </source>
</evidence>
<dbReference type="Pfam" id="PF11969">
    <property type="entry name" value="DcpS_C"/>
    <property type="match status" value="1"/>
</dbReference>